<evidence type="ECO:0000313" key="3">
    <source>
        <dbReference type="Proteomes" id="UP000011668"/>
    </source>
</evidence>
<dbReference type="Pfam" id="PF11204">
    <property type="entry name" value="DUF2985"/>
    <property type="match status" value="1"/>
</dbReference>
<dbReference type="STRING" id="983506.L8WIK0"/>
<dbReference type="Proteomes" id="UP000011668">
    <property type="component" value="Unassembled WGS sequence"/>
</dbReference>
<comment type="caution">
    <text evidence="2">The sequence shown here is derived from an EMBL/GenBank/DDBJ whole genome shotgun (WGS) entry which is preliminary data.</text>
</comment>
<gene>
    <name evidence="2" type="ORF">AG1IA_08244</name>
</gene>
<protein>
    <submittedName>
        <fullName evidence="2">Uncharacterized protein</fullName>
    </submittedName>
</protein>
<feature type="region of interest" description="Disordered" evidence="1">
    <location>
        <begin position="11"/>
        <end position="144"/>
    </location>
</feature>
<evidence type="ECO:0000313" key="2">
    <source>
        <dbReference type="EMBL" id="ELU37730.1"/>
    </source>
</evidence>
<dbReference type="EMBL" id="AFRT01002479">
    <property type="protein sequence ID" value="ELU37730.1"/>
    <property type="molecule type" value="Genomic_DNA"/>
</dbReference>
<proteinExistence type="predicted"/>
<sequence length="429" mass="48350">MNGLRLVLDRVRDSPHSRQNSIDLEPSSAAMPSVRVRRSVADYSALPESTGRSGGKPRRGLTGLFQRTHSPDPLPPTRNDGAQARPRALTSESQRGAERDRPTSVVHQYCTQARRASVSRPRQNSRPLAEIARPASPVDIGAGKERSPVIATGSVVSHGQEGLSLDLVMEPEDMRGAVGSALSLHSRDHIPPGSTLTEPELHHHDDVVEHLSVIDNHISTVSNLSNVSNTIIIPNLPIYNRRPVVTLPTLTEEDGTAEKGKATKDNLDRHVEDVLTNRRKIKRALTGFWDYVKTLRKSKTVSQHMFMFFWLLTSSDHLDKFAGVALFTVTGVGLIPWRVIDTYRIAKIWHYRQVTRRLRRNAKLPALIDGNDLPDPVYNPNYVHVLSDRQQKDLHYQQQKFMASQTWYRPHETETHKVGWIDPARFYQC</sequence>
<reference evidence="2 3" key="1">
    <citation type="journal article" date="2013" name="Nat. Commun.">
        <title>The evolution and pathogenic mechanisms of the rice sheath blight pathogen.</title>
        <authorList>
            <person name="Zheng A."/>
            <person name="Lin R."/>
            <person name="Xu L."/>
            <person name="Qin P."/>
            <person name="Tang C."/>
            <person name="Ai P."/>
            <person name="Zhang D."/>
            <person name="Liu Y."/>
            <person name="Sun Z."/>
            <person name="Feng H."/>
            <person name="Wang Y."/>
            <person name="Chen Y."/>
            <person name="Liang X."/>
            <person name="Fu R."/>
            <person name="Li Q."/>
            <person name="Zhang J."/>
            <person name="Yu X."/>
            <person name="Xie Z."/>
            <person name="Ding L."/>
            <person name="Guan P."/>
            <person name="Tang J."/>
            <person name="Liang Y."/>
            <person name="Wang S."/>
            <person name="Deng Q."/>
            <person name="Li S."/>
            <person name="Zhu J."/>
            <person name="Wang L."/>
            <person name="Liu H."/>
            <person name="Li P."/>
        </authorList>
    </citation>
    <scope>NUCLEOTIDE SEQUENCE [LARGE SCALE GENOMIC DNA]</scope>
    <source>
        <strain evidence="3">AG-1 IA</strain>
    </source>
</reference>
<dbReference type="OMA" id="DESTHHE"/>
<evidence type="ECO:0000256" key="1">
    <source>
        <dbReference type="SAM" id="MobiDB-lite"/>
    </source>
</evidence>
<dbReference type="PANTHER" id="PTHR35872:SF2">
    <property type="entry name" value="INTEGRAL MEMBRANE PROTEIN (AFU_ORTHOLOGUE AFUA_5G07110)"/>
    <property type="match status" value="1"/>
</dbReference>
<name>L8WIK0_THACA</name>
<dbReference type="PANTHER" id="PTHR35872">
    <property type="entry name" value="INTEGRAL MEMBRANE PROTEIN (AFU_ORTHOLOGUE AFUA_5G07110)"/>
    <property type="match status" value="1"/>
</dbReference>
<organism evidence="2 3">
    <name type="scientific">Thanatephorus cucumeris (strain AG1-IA)</name>
    <name type="common">Rice sheath blight fungus</name>
    <name type="synonym">Rhizoctonia solani</name>
    <dbReference type="NCBI Taxonomy" id="983506"/>
    <lineage>
        <taxon>Eukaryota</taxon>
        <taxon>Fungi</taxon>
        <taxon>Dikarya</taxon>
        <taxon>Basidiomycota</taxon>
        <taxon>Agaricomycotina</taxon>
        <taxon>Agaricomycetes</taxon>
        <taxon>Cantharellales</taxon>
        <taxon>Ceratobasidiaceae</taxon>
        <taxon>Rhizoctonia</taxon>
        <taxon>Rhizoctonia solani AG-1</taxon>
    </lineage>
</organism>
<dbReference type="OrthoDB" id="3365211at2759"/>
<accession>L8WIK0</accession>
<dbReference type="InterPro" id="IPR021369">
    <property type="entry name" value="DUF2985"/>
</dbReference>
<keyword evidence="3" id="KW-1185">Reference proteome</keyword>
<dbReference type="AlphaFoldDB" id="L8WIK0"/>
<dbReference type="HOGENOM" id="CLU_052554_0_0_1"/>